<dbReference type="Pfam" id="PF13439">
    <property type="entry name" value="Glyco_transf_4"/>
    <property type="match status" value="1"/>
</dbReference>
<dbReference type="Proteomes" id="UP000053797">
    <property type="component" value="Unassembled WGS sequence"/>
</dbReference>
<dbReference type="GeneID" id="90837042"/>
<dbReference type="Pfam" id="PF00534">
    <property type="entry name" value="Glycos_transf_1"/>
    <property type="match status" value="1"/>
</dbReference>
<dbReference type="SUPFAM" id="SSF53756">
    <property type="entry name" value="UDP-Glycosyltransferase/glycogen phosphorylase"/>
    <property type="match status" value="1"/>
</dbReference>
<dbReference type="InterPro" id="IPR001296">
    <property type="entry name" value="Glyco_trans_1"/>
</dbReference>
<dbReference type="AlphaFoldDB" id="A0A0V8GKL4"/>
<gene>
    <name evidence="4" type="primary">bshA</name>
    <name evidence="3" type="ORF">AS033_04930</name>
    <name evidence="4" type="ORF">SZL87_02320</name>
</gene>
<dbReference type="InterPro" id="IPR028098">
    <property type="entry name" value="Glyco_trans_4-like_N"/>
</dbReference>
<dbReference type="GO" id="GO:0071793">
    <property type="term" value="P:bacillithiol biosynthetic process"/>
    <property type="evidence" value="ECO:0007669"/>
    <property type="project" value="InterPro"/>
</dbReference>
<dbReference type="NCBIfam" id="TIGR03999">
    <property type="entry name" value="thiol_BshA"/>
    <property type="match status" value="1"/>
</dbReference>
<protein>
    <submittedName>
        <fullName evidence="3">N-acetyl-alpha-D-glucosaminyl L-malate synthase BshA</fullName>
    </submittedName>
</protein>
<reference evidence="4 6" key="2">
    <citation type="submission" date="2023-12" db="EMBL/GenBank/DDBJ databases">
        <authorList>
            <person name="Easwaran N."/>
            <person name="Lazarus H.P.S."/>
        </authorList>
    </citation>
    <scope>NUCLEOTIDE SEQUENCE [LARGE SCALE GENOMIC DNA]</scope>
    <source>
        <strain evidence="4 6">VIT-2023</strain>
    </source>
</reference>
<evidence type="ECO:0000313" key="4">
    <source>
        <dbReference type="EMBL" id="MEI4461254.1"/>
    </source>
</evidence>
<evidence type="ECO:0000259" key="1">
    <source>
        <dbReference type="Pfam" id="PF00534"/>
    </source>
</evidence>
<dbReference type="GO" id="GO:0016758">
    <property type="term" value="F:hexosyltransferase activity"/>
    <property type="evidence" value="ECO:0007669"/>
    <property type="project" value="TreeGrafter"/>
</dbReference>
<dbReference type="Proteomes" id="UP001387110">
    <property type="component" value="Unassembled WGS sequence"/>
</dbReference>
<dbReference type="PANTHER" id="PTHR45947:SF3">
    <property type="entry name" value="SULFOQUINOVOSYL TRANSFERASE SQD2"/>
    <property type="match status" value="1"/>
</dbReference>
<dbReference type="InterPro" id="IPR050194">
    <property type="entry name" value="Glycosyltransferase_grp1"/>
</dbReference>
<keyword evidence="6" id="KW-1185">Reference proteome</keyword>
<reference evidence="3 5" key="1">
    <citation type="journal article" date="2015" name="Int. J. Syst. Evol. Microbiol.">
        <title>Exiguobacterium enclense sp. nov., isolated from sediment.</title>
        <authorList>
            <person name="Dastager S.G."/>
            <person name="Mawlankar R."/>
            <person name="Sonalkar V.V."/>
            <person name="Thorat M.N."/>
            <person name="Mual P."/>
            <person name="Verma A."/>
            <person name="Krishnamurthi S."/>
            <person name="Tang S.K."/>
            <person name="Li W.J."/>
        </authorList>
    </citation>
    <scope>NUCLEOTIDE SEQUENCE [LARGE SCALE GENOMIC DNA]</scope>
    <source>
        <strain evidence="3 5">NIO-1109</strain>
    </source>
</reference>
<name>A0A0V8GKL4_9BACL</name>
<evidence type="ECO:0000313" key="6">
    <source>
        <dbReference type="Proteomes" id="UP001387110"/>
    </source>
</evidence>
<evidence type="ECO:0000259" key="2">
    <source>
        <dbReference type="Pfam" id="PF13439"/>
    </source>
</evidence>
<organism evidence="3 5">
    <name type="scientific">Exiguobacterium indicum</name>
    <dbReference type="NCBI Taxonomy" id="296995"/>
    <lineage>
        <taxon>Bacteria</taxon>
        <taxon>Bacillati</taxon>
        <taxon>Bacillota</taxon>
        <taxon>Bacilli</taxon>
        <taxon>Bacillales</taxon>
        <taxon>Bacillales Family XII. Incertae Sedis</taxon>
        <taxon>Exiguobacterium</taxon>
    </lineage>
</organism>
<accession>A0A0V8GKL4</accession>
<dbReference type="EMBL" id="LNQL01000001">
    <property type="protein sequence ID" value="KSU50730.1"/>
    <property type="molecule type" value="Genomic_DNA"/>
</dbReference>
<evidence type="ECO:0000313" key="3">
    <source>
        <dbReference type="EMBL" id="KSU50730.1"/>
    </source>
</evidence>
<dbReference type="InterPro" id="IPR023881">
    <property type="entry name" value="Thiol_BshA"/>
</dbReference>
<dbReference type="PANTHER" id="PTHR45947">
    <property type="entry name" value="SULFOQUINOVOSYL TRANSFERASE SQD2"/>
    <property type="match status" value="1"/>
</dbReference>
<sequence length="380" mass="42160">MKKAIGILCYPSVGGSGVVATELGMKLADRGHDVHFITSSMPFRLTEYRPNITVHLVEVNQYSVFKYPPYDITLASKVAEIIDLFDLDVIHAHYAVPHAVCADLGRNMAKKKGVAVVTTLHGTDITVIGQDLEMQPAIRYGIERSDAVTAVSESLAIETNATLNAHYDIDVIANSIDESVYYPMRDERLKRHYGIEADEVVVIHISNFRPVKRIDDTLAAFAIAAKDRKMRLLLVGDGPEMGQTRRRAKELGIYDKVIFAGKQEHVAQLLAISDIHVLLSEKEAFGLVVLEAMAIGVPSVVSTAGGLPEVIQDGVTGYIVPTYDVKMAAARIGELADDPMLRERMAEEGIRDTRRRFDSNEIVRRYEQVYERVCARHELA</sequence>
<dbReference type="OrthoDB" id="9810929at2"/>
<proteinExistence type="predicted"/>
<dbReference type="Gene3D" id="3.40.50.2000">
    <property type="entry name" value="Glycogen Phosphorylase B"/>
    <property type="match status" value="2"/>
</dbReference>
<comment type="caution">
    <text evidence="3">The sequence shown here is derived from an EMBL/GenBank/DDBJ whole genome shotgun (WGS) entry which is preliminary data.</text>
</comment>
<evidence type="ECO:0000313" key="5">
    <source>
        <dbReference type="Proteomes" id="UP000053797"/>
    </source>
</evidence>
<feature type="domain" description="Glycosyl transferase family 1" evidence="1">
    <location>
        <begin position="187"/>
        <end position="350"/>
    </location>
</feature>
<feature type="domain" description="Glycosyltransferase subfamily 4-like N-terminal" evidence="2">
    <location>
        <begin position="13"/>
        <end position="178"/>
    </location>
</feature>
<dbReference type="EMBL" id="JBAWKY010000001">
    <property type="protein sequence ID" value="MEI4461254.1"/>
    <property type="molecule type" value="Genomic_DNA"/>
</dbReference>
<dbReference type="RefSeq" id="WP_023468626.1">
    <property type="nucleotide sequence ID" value="NZ_FMYN01000001.1"/>
</dbReference>